<name>A0A9W8PKV2_9HYPO</name>
<dbReference type="PANTHER" id="PTHR10039">
    <property type="entry name" value="AMELOGENIN"/>
    <property type="match status" value="1"/>
</dbReference>
<gene>
    <name evidence="3" type="ORF">NW766_008622</name>
</gene>
<dbReference type="InterPro" id="IPR027417">
    <property type="entry name" value="P-loop_NTPase"/>
</dbReference>
<dbReference type="AlphaFoldDB" id="A0A9W8PKV2"/>
<evidence type="ECO:0000259" key="2">
    <source>
        <dbReference type="Pfam" id="PF24883"/>
    </source>
</evidence>
<dbReference type="Proteomes" id="UP001152130">
    <property type="component" value="Unassembled WGS sequence"/>
</dbReference>
<accession>A0A9W8PKV2</accession>
<proteinExistence type="predicted"/>
<protein>
    <recommendedName>
        <fullName evidence="2">Nephrocystin 3-like N-terminal domain-containing protein</fullName>
    </recommendedName>
</protein>
<feature type="domain" description="Nephrocystin 3-like N-terminal" evidence="2">
    <location>
        <begin position="72"/>
        <end position="245"/>
    </location>
</feature>
<organism evidence="3 4">
    <name type="scientific">Fusarium irregulare</name>
    <dbReference type="NCBI Taxonomy" id="2494466"/>
    <lineage>
        <taxon>Eukaryota</taxon>
        <taxon>Fungi</taxon>
        <taxon>Dikarya</taxon>
        <taxon>Ascomycota</taxon>
        <taxon>Pezizomycotina</taxon>
        <taxon>Sordariomycetes</taxon>
        <taxon>Hypocreomycetidae</taxon>
        <taxon>Hypocreales</taxon>
        <taxon>Nectriaceae</taxon>
        <taxon>Fusarium</taxon>
        <taxon>Fusarium incarnatum-equiseti species complex</taxon>
    </lineage>
</organism>
<comment type="caution">
    <text evidence="3">The sequence shown here is derived from an EMBL/GenBank/DDBJ whole genome shotgun (WGS) entry which is preliminary data.</text>
</comment>
<dbReference type="Gene3D" id="3.40.50.300">
    <property type="entry name" value="P-loop containing nucleotide triphosphate hydrolases"/>
    <property type="match status" value="1"/>
</dbReference>
<evidence type="ECO:0000313" key="4">
    <source>
        <dbReference type="Proteomes" id="UP001152130"/>
    </source>
</evidence>
<evidence type="ECO:0000313" key="3">
    <source>
        <dbReference type="EMBL" id="KAJ4009505.1"/>
    </source>
</evidence>
<dbReference type="InterPro" id="IPR056884">
    <property type="entry name" value="NPHP3-like_N"/>
</dbReference>
<dbReference type="SUPFAM" id="SSF52540">
    <property type="entry name" value="P-loop containing nucleoside triphosphate hydrolases"/>
    <property type="match status" value="1"/>
</dbReference>
<reference evidence="3" key="1">
    <citation type="submission" date="2022-10" db="EMBL/GenBank/DDBJ databases">
        <title>Fusarium specimens isolated from Avocado Roots.</title>
        <authorList>
            <person name="Stajich J."/>
            <person name="Roper C."/>
            <person name="Heimlech-Rivalta G."/>
        </authorList>
    </citation>
    <scope>NUCLEOTIDE SEQUENCE</scope>
    <source>
        <strain evidence="3">CF00143</strain>
    </source>
</reference>
<dbReference type="Pfam" id="PF24883">
    <property type="entry name" value="NPHP3_N"/>
    <property type="match status" value="1"/>
</dbReference>
<sequence length="315" mass="36102">MATEIPGAVESGPSEFTQTLHDVTTDKSIALLGNMHATIQGKFERCREALLVSDPDLDREALISAKGKRAPGTCEWIVEDPHYKSWLAREFPILQISGRPGTGKTMLSLFLTEKLAERCGQENEQLLFFYCRFQDERFNNRQNVLRNIICQLLEFSKPDCQQVKDVLRDFESPKKTNDILSSFEALWGIVKKLLSQPGLPTIWCIIDGMDECQSFEKLQGELYDYCRACGQQDGESKLQLLILGRQNDDYNASHVIKLDEDHQNRIKNDVECFIISGLEPLERIPEFAQIRDDVTRMLFEKAEGTFLWSNRFPRG</sequence>
<keyword evidence="4" id="KW-1185">Reference proteome</keyword>
<evidence type="ECO:0000256" key="1">
    <source>
        <dbReference type="ARBA" id="ARBA00022737"/>
    </source>
</evidence>
<keyword evidence="1" id="KW-0677">Repeat</keyword>
<dbReference type="EMBL" id="JAPDHF010000013">
    <property type="protein sequence ID" value="KAJ4009505.1"/>
    <property type="molecule type" value="Genomic_DNA"/>
</dbReference>